<dbReference type="Proteomes" id="UP000002489">
    <property type="component" value="Unassembled WGS sequence"/>
</dbReference>
<dbReference type="EnsemblFungi" id="FOXG_01345T0">
    <property type="protein sequence ID" value="FOXG_01345P0"/>
    <property type="gene ID" value="FOXG_01345"/>
</dbReference>
<accession>A0A0D2XBS3</accession>
<name>A0A0D2XBS3_FUSOF</name>
<sequence>MPREPPPWKVGNLHGGGYFNGNRHPKGEWIITSILNRGTLLWDRDYFQPLEHRYQSIHEHYSEDSGDCSTPQRLLVGYSAYTLEPVLASADAARLDMYSDVDDLSGLELEVPSEGTLSPSEVILHHALTVPGNLRAVKQLLIEKSWEIAFADGDITVEDAKNMALESARSLFNEQAPVVVARIKPPTITQVPYRKTPNLEQCVKPDRPHGPGNRRFREILPIILPHLHINYEHLAAFANAHVNDKFNATAMLLAAQLWVSIVDSPTKLLEPHVKEPVPDVSLAVFLLRTLAEDSRESSVYRLRSPFSSDTTHSAIDSGRVRDLTYEAKAIDPRILVDERMDFFPFMINGTKMVLPQNLSGFFRPSPTELALLGMPDLRILSHPSLSTTDSVKIEIAIPKAIAQATFCTEIMCDYSFIDSFGTNGATSLFGSSSKSGTIWTHEFQMYTHWSGLSMEAYIKPDMIDVWPQVLDRRMAWLQNLGVLGKVRVRTGEDDLPSYYGMPSENESCNIDDAAMEKMVDRALEDPRNWLADGAERHLEC</sequence>
<evidence type="ECO:0000313" key="1">
    <source>
        <dbReference type="EnsemblFungi" id="FOXG_01345P0"/>
    </source>
</evidence>
<dbReference type="STRING" id="426428.A0A0D2XBS3"/>
<reference evidence="1" key="2">
    <citation type="submission" date="2025-08" db="UniProtKB">
        <authorList>
            <consortium name="EnsemblFungi"/>
        </authorList>
    </citation>
    <scope>IDENTIFICATION</scope>
    <source>
        <strain evidence="1">4287 / CBS 123668 / FGSC 9935 / NRRL 34936</strain>
    </source>
</reference>
<proteinExistence type="predicted"/>
<reference evidence="2" key="1">
    <citation type="journal article" date="2012" name="Mol. Plant Microbe Interact.">
        <title>A highly conserved effector in Fusarium oxysporum is required for full virulence on Arabidopsis.</title>
        <authorList>
            <person name="Thatcher L.F."/>
            <person name="Gardiner D.M."/>
            <person name="Kazan K."/>
            <person name="Manners J."/>
        </authorList>
    </citation>
    <scope>NUCLEOTIDE SEQUENCE [LARGE SCALE GENOMIC DNA]</scope>
    <source>
        <strain evidence="2">Fo5176</strain>
    </source>
</reference>
<dbReference type="AlphaFoldDB" id="A0A0D2XBS3"/>
<organism evidence="1 2">
    <name type="scientific">Fusarium oxysporum (strain Fo5176)</name>
    <name type="common">Fusarium vascular wilt</name>
    <dbReference type="NCBI Taxonomy" id="660025"/>
    <lineage>
        <taxon>Eukaryota</taxon>
        <taxon>Fungi</taxon>
        <taxon>Dikarya</taxon>
        <taxon>Ascomycota</taxon>
        <taxon>Pezizomycotina</taxon>
        <taxon>Sordariomycetes</taxon>
        <taxon>Hypocreomycetidae</taxon>
        <taxon>Hypocreales</taxon>
        <taxon>Nectriaceae</taxon>
        <taxon>Fusarium</taxon>
        <taxon>Fusarium oxysporum species complex</taxon>
    </lineage>
</organism>
<evidence type="ECO:0000313" key="2">
    <source>
        <dbReference type="Proteomes" id="UP000002489"/>
    </source>
</evidence>
<protein>
    <submittedName>
        <fullName evidence="1">Uncharacterized protein</fullName>
    </submittedName>
</protein>